<dbReference type="AlphaFoldDB" id="A0A6A8A8F2"/>
<gene>
    <name evidence="2" type="ORF">GAO09_08955</name>
</gene>
<name>A0A6A8A8F2_9HYPH</name>
<evidence type="ECO:0000256" key="1">
    <source>
        <dbReference type="SAM" id="MobiDB-lite"/>
    </source>
</evidence>
<dbReference type="EMBL" id="WIXI01000039">
    <property type="protein sequence ID" value="MQY46177.1"/>
    <property type="molecule type" value="Genomic_DNA"/>
</dbReference>
<organism evidence="2 3">
    <name type="scientific">Endobacterium cereale</name>
    <dbReference type="NCBI Taxonomy" id="2663029"/>
    <lineage>
        <taxon>Bacteria</taxon>
        <taxon>Pseudomonadati</taxon>
        <taxon>Pseudomonadota</taxon>
        <taxon>Alphaproteobacteria</taxon>
        <taxon>Hyphomicrobiales</taxon>
        <taxon>Rhizobiaceae</taxon>
        <taxon>Endobacterium</taxon>
    </lineage>
</organism>
<comment type="caution">
    <text evidence="2">The sequence shown here is derived from an EMBL/GenBank/DDBJ whole genome shotgun (WGS) entry which is preliminary data.</text>
</comment>
<sequence length="568" mass="61372">MVAKGVGETDAVPDEVARMEAERLLADPRLHVSDRHKLFLRYIIDALFEGRSDSVKAYSIAIDVFNRPPTFDPSSDPIVRIEATRLREALAKYYELLGEEEGVRLDIARGRYIPIFSPRSHKPCLEEICSEDEVLPPETRPVPNLGRALPIKGTLVAIFAVTVAVGGSYAAYRQLTVSRADTDRPVVELNLTGSPAGWEPDMLAENLSSSMTRFGTVRLRDTPKTRGATTSVGQSSYVVTVRYTEDANGASLRSRVSDPATGETIWTSEDRRNTSDKPRELALEELVYAVSRKIAGPVGIVNVSELRQNLPISTTGNICVLRGETAVEQRSRGGLKAVRPCLEATIAADPGDADAMATLARVYLWTGRADGDPSFFARGLELANRATTSAPSSPRAALAQLATQYQVGQNDTSIAAGRRGLVLNPENADLRAKLAMAVFLSGYWEEGVRLAREAVDLAGESIRDASFVMILDAYRNGQYAEAASLARQIPAADTPTAILKLAAVARLGDKTATSKEIATARMQHPDLDKVVSAMLTGTRYNSDLEDALRQGIEASGLTSPEFAANGPL</sequence>
<dbReference type="RefSeq" id="WP_153353675.1">
    <property type="nucleotide sequence ID" value="NZ_WIXI01000039.1"/>
</dbReference>
<proteinExistence type="predicted"/>
<dbReference type="InterPro" id="IPR011990">
    <property type="entry name" value="TPR-like_helical_dom_sf"/>
</dbReference>
<evidence type="ECO:0000313" key="2">
    <source>
        <dbReference type="EMBL" id="MQY46177.1"/>
    </source>
</evidence>
<dbReference type="Proteomes" id="UP000435138">
    <property type="component" value="Unassembled WGS sequence"/>
</dbReference>
<keyword evidence="3" id="KW-1185">Reference proteome</keyword>
<reference evidence="2 3" key="1">
    <citation type="submission" date="2019-11" db="EMBL/GenBank/DDBJ databases">
        <title>Genome analysis of Rhizobacterium cereale a novel genus and species isolated from maize roots in North Spain.</title>
        <authorList>
            <person name="Menendez E."/>
            <person name="Flores-Felix J.D."/>
            <person name="Ramirez-Bahena M.-H."/>
            <person name="Igual J.M."/>
            <person name="Garcia-Fraile P."/>
            <person name="Peix A."/>
            <person name="Velazquez E."/>
        </authorList>
    </citation>
    <scope>NUCLEOTIDE SEQUENCE [LARGE SCALE GENOMIC DNA]</scope>
    <source>
        <strain evidence="2 3">RZME27</strain>
    </source>
</reference>
<dbReference type="SUPFAM" id="SSF48452">
    <property type="entry name" value="TPR-like"/>
    <property type="match status" value="1"/>
</dbReference>
<evidence type="ECO:0000313" key="3">
    <source>
        <dbReference type="Proteomes" id="UP000435138"/>
    </source>
</evidence>
<protein>
    <submittedName>
        <fullName evidence="2">Uncharacterized protein</fullName>
    </submittedName>
</protein>
<accession>A0A6A8A8F2</accession>
<dbReference type="Gene3D" id="1.25.40.10">
    <property type="entry name" value="Tetratricopeptide repeat domain"/>
    <property type="match status" value="1"/>
</dbReference>
<feature type="region of interest" description="Disordered" evidence="1">
    <location>
        <begin position="250"/>
        <end position="276"/>
    </location>
</feature>